<name>A0A117NH65_PICGL</name>
<gene>
    <name evidence="2" type="ORF">ABT39_MTgene4895</name>
</gene>
<evidence type="ECO:0000313" key="2">
    <source>
        <dbReference type="EMBL" id="KUM47900.1"/>
    </source>
</evidence>
<organism evidence="2">
    <name type="scientific">Picea glauca</name>
    <name type="common">White spruce</name>
    <name type="synonym">Pinus glauca</name>
    <dbReference type="NCBI Taxonomy" id="3330"/>
    <lineage>
        <taxon>Eukaryota</taxon>
        <taxon>Viridiplantae</taxon>
        <taxon>Streptophyta</taxon>
        <taxon>Embryophyta</taxon>
        <taxon>Tracheophyta</taxon>
        <taxon>Spermatophyta</taxon>
        <taxon>Pinopsida</taxon>
        <taxon>Pinidae</taxon>
        <taxon>Conifers I</taxon>
        <taxon>Pinales</taxon>
        <taxon>Pinaceae</taxon>
        <taxon>Picea</taxon>
    </lineage>
</organism>
<geneLocation type="mitochondrion" evidence="2"/>
<keyword evidence="1" id="KW-1133">Transmembrane helix</keyword>
<protein>
    <submittedName>
        <fullName evidence="2">Uncharacterized protein</fullName>
    </submittedName>
</protein>
<keyword evidence="1" id="KW-0812">Transmembrane</keyword>
<keyword evidence="1" id="KW-0472">Membrane</keyword>
<feature type="transmembrane region" description="Helical" evidence="1">
    <location>
        <begin position="36"/>
        <end position="57"/>
    </location>
</feature>
<comment type="caution">
    <text evidence="2">The sequence shown here is derived from an EMBL/GenBank/DDBJ whole genome shotgun (WGS) entry which is preliminary data.</text>
</comment>
<proteinExistence type="predicted"/>
<keyword evidence="2" id="KW-0496">Mitochondrion</keyword>
<evidence type="ECO:0000256" key="1">
    <source>
        <dbReference type="SAM" id="Phobius"/>
    </source>
</evidence>
<reference evidence="2" key="1">
    <citation type="journal article" date="2015" name="Genome Biol. Evol.">
        <title>Organellar Genomes of White Spruce (Picea glauca): Assembly and Annotation.</title>
        <authorList>
            <person name="Jackman S.D."/>
            <person name="Warren R.L."/>
            <person name="Gibb E.A."/>
            <person name="Vandervalk B.P."/>
            <person name="Mohamadi H."/>
            <person name="Chu J."/>
            <person name="Raymond A."/>
            <person name="Pleasance S."/>
            <person name="Coope R."/>
            <person name="Wildung M.R."/>
            <person name="Ritland C.E."/>
            <person name="Bousquet J."/>
            <person name="Jones S.J."/>
            <person name="Bohlmann J."/>
            <person name="Birol I."/>
        </authorList>
    </citation>
    <scope>NUCLEOTIDE SEQUENCE [LARGE SCALE GENOMIC DNA]</scope>
    <source>
        <tissue evidence="2">Flushing bud</tissue>
    </source>
</reference>
<dbReference type="EMBL" id="LKAM01000006">
    <property type="protein sequence ID" value="KUM47900.1"/>
    <property type="molecule type" value="Genomic_DNA"/>
</dbReference>
<accession>A0A117NH65</accession>
<dbReference type="AlphaFoldDB" id="A0A117NH65"/>
<sequence length="88" mass="10555">MPLLLHPAVAYLYPSRTLLLLVMGMDLKLAHEGQDLALDLLIIYVITYIIIIITYIIKHNYISRDRFRELLPWRWNSCWLVRTPYLQR</sequence>